<dbReference type="Proteomes" id="UP001364695">
    <property type="component" value="Unassembled WGS sequence"/>
</dbReference>
<accession>A0ACC6NYJ7</accession>
<comment type="caution">
    <text evidence="1">The sequence shown here is derived from an EMBL/GenBank/DDBJ whole genome shotgun (WGS) entry which is preliminary data.</text>
</comment>
<reference evidence="1" key="1">
    <citation type="submission" date="2023-10" db="EMBL/GenBank/DDBJ databases">
        <title>Amphibacter perezi, gen. nov., sp. nov. a novel taxa of the family Comamonadaceae, class Betaproteobacteria isolated from the skin microbiota of Pelophylax perezi from different populations.</title>
        <authorList>
            <person name="Costa S."/>
            <person name="Proenca D.N."/>
            <person name="Lopes I."/>
            <person name="Morais P.V."/>
        </authorList>
    </citation>
    <scope>NUCLEOTIDE SEQUENCE</scope>
    <source>
        <strain evidence="1">SL12-8</strain>
    </source>
</reference>
<sequence>MTSSSPAAAVARLVRRCFALFEQIPYSLIAFLGRFSIAAVFWLSGQTKVEGFAIDLIGGSVQLGWPHLSDSAISLFQTEYALPLLPPALAALMAAIAEHVFSTMLLLGIGSRFAALGLLGMTSVIEIFVYPDAYPTHGTWATILLLIIWRGPGWLSLDHWISRRFVANPVGR</sequence>
<proteinExistence type="predicted"/>
<evidence type="ECO:0000313" key="1">
    <source>
        <dbReference type="EMBL" id="MEJ7137032.1"/>
    </source>
</evidence>
<evidence type="ECO:0000313" key="2">
    <source>
        <dbReference type="Proteomes" id="UP001364695"/>
    </source>
</evidence>
<name>A0ACC6NYJ7_9BURK</name>
<protein>
    <submittedName>
        <fullName evidence="1">DoxX family protein</fullName>
    </submittedName>
</protein>
<gene>
    <name evidence="1" type="ORF">RV045_01125</name>
</gene>
<dbReference type="EMBL" id="JAWDIE010000001">
    <property type="protein sequence ID" value="MEJ7137032.1"/>
    <property type="molecule type" value="Genomic_DNA"/>
</dbReference>
<organism evidence="1 2">
    <name type="scientific">Amphibiibacter pelophylacis</name>
    <dbReference type="NCBI Taxonomy" id="1799477"/>
    <lineage>
        <taxon>Bacteria</taxon>
        <taxon>Pseudomonadati</taxon>
        <taxon>Pseudomonadota</taxon>
        <taxon>Betaproteobacteria</taxon>
        <taxon>Burkholderiales</taxon>
        <taxon>Sphaerotilaceae</taxon>
        <taxon>Amphibiibacter</taxon>
    </lineage>
</organism>
<keyword evidence="2" id="KW-1185">Reference proteome</keyword>